<feature type="domain" description="C2H2-type" evidence="10">
    <location>
        <begin position="157"/>
        <end position="184"/>
    </location>
</feature>
<evidence type="ECO:0000256" key="7">
    <source>
        <dbReference type="ARBA" id="ARBA00023242"/>
    </source>
</evidence>
<protein>
    <recommendedName>
        <fullName evidence="10">C2H2-type domain-containing protein</fullName>
    </recommendedName>
</protein>
<keyword evidence="12" id="KW-1185">Reference proteome</keyword>
<dbReference type="AlphaFoldDB" id="A0A8H5B088"/>
<dbReference type="FunFam" id="3.30.160.60:FF:000125">
    <property type="entry name" value="Putative zinc finger protein 143"/>
    <property type="match status" value="1"/>
</dbReference>
<keyword evidence="3" id="KW-0677">Repeat</keyword>
<dbReference type="Pfam" id="PF00096">
    <property type="entry name" value="zf-C2H2"/>
    <property type="match status" value="2"/>
</dbReference>
<feature type="domain" description="C2H2-type" evidence="10">
    <location>
        <begin position="185"/>
        <end position="209"/>
    </location>
</feature>
<evidence type="ECO:0000256" key="8">
    <source>
        <dbReference type="PROSITE-ProRule" id="PRU00042"/>
    </source>
</evidence>
<sequence>MTFLATDAANGSPVMEGVERSRALSFPESFQRSGPRENHNGRLAAKSPPFSPEMQSSSSSSAQTTPGLETDSSGSYEGLSTGTFSRSRDVMRLENILNDVSISQRSASHSHERSRSVGFSTPEDEWSSETGPSSYSMGQSTRSESPDTTKKKKVKLHRCPQCNKDFPRPSGLRTHMNTHTREKPYPCTFPGCDRTFSVVSNAKRHMRTHGLGVSTDDVADITRVPYIVGFEPPIVAPVIPEIEDTPKRKDPVRLRWPSIQDQRSNQTASPASSLSAASSVSDTNSRRNSNTSS</sequence>
<organism evidence="11 12">
    <name type="scientific">Psilocybe cf. subviscida</name>
    <dbReference type="NCBI Taxonomy" id="2480587"/>
    <lineage>
        <taxon>Eukaryota</taxon>
        <taxon>Fungi</taxon>
        <taxon>Dikarya</taxon>
        <taxon>Basidiomycota</taxon>
        <taxon>Agaricomycotina</taxon>
        <taxon>Agaricomycetes</taxon>
        <taxon>Agaricomycetidae</taxon>
        <taxon>Agaricales</taxon>
        <taxon>Agaricineae</taxon>
        <taxon>Strophariaceae</taxon>
        <taxon>Psilocybe</taxon>
    </lineage>
</organism>
<accession>A0A8H5B088</accession>
<dbReference type="Gene3D" id="3.30.160.60">
    <property type="entry name" value="Classic Zinc Finger"/>
    <property type="match status" value="2"/>
</dbReference>
<feature type="compositionally biased region" description="Low complexity" evidence="9">
    <location>
        <begin position="52"/>
        <end position="61"/>
    </location>
</feature>
<keyword evidence="5" id="KW-0862">Zinc</keyword>
<feature type="compositionally biased region" description="Polar residues" evidence="9">
    <location>
        <begin position="128"/>
        <end position="143"/>
    </location>
</feature>
<evidence type="ECO:0000256" key="5">
    <source>
        <dbReference type="ARBA" id="ARBA00022833"/>
    </source>
</evidence>
<dbReference type="SMART" id="SM00355">
    <property type="entry name" value="ZnF_C2H2"/>
    <property type="match status" value="2"/>
</dbReference>
<comment type="subcellular location">
    <subcellularLocation>
        <location evidence="1">Nucleus</location>
    </subcellularLocation>
</comment>
<dbReference type="GO" id="GO:0005634">
    <property type="term" value="C:nucleus"/>
    <property type="evidence" value="ECO:0007669"/>
    <property type="project" value="UniProtKB-SubCell"/>
</dbReference>
<reference evidence="11 12" key="1">
    <citation type="journal article" date="2020" name="ISME J.">
        <title>Uncovering the hidden diversity of litter-decomposition mechanisms in mushroom-forming fungi.</title>
        <authorList>
            <person name="Floudas D."/>
            <person name="Bentzer J."/>
            <person name="Ahren D."/>
            <person name="Johansson T."/>
            <person name="Persson P."/>
            <person name="Tunlid A."/>
        </authorList>
    </citation>
    <scope>NUCLEOTIDE SEQUENCE [LARGE SCALE GENOMIC DNA]</scope>
    <source>
        <strain evidence="11 12">CBS 101986</strain>
    </source>
</reference>
<evidence type="ECO:0000256" key="4">
    <source>
        <dbReference type="ARBA" id="ARBA00022771"/>
    </source>
</evidence>
<dbReference type="InterPro" id="IPR036236">
    <property type="entry name" value="Znf_C2H2_sf"/>
</dbReference>
<feature type="region of interest" description="Disordered" evidence="9">
    <location>
        <begin position="1"/>
        <end position="84"/>
    </location>
</feature>
<evidence type="ECO:0000256" key="6">
    <source>
        <dbReference type="ARBA" id="ARBA00023125"/>
    </source>
</evidence>
<proteinExistence type="predicted"/>
<keyword evidence="2" id="KW-0479">Metal-binding</keyword>
<dbReference type="EMBL" id="JAACJJ010000046">
    <property type="protein sequence ID" value="KAF5313921.1"/>
    <property type="molecule type" value="Genomic_DNA"/>
</dbReference>
<dbReference type="InterPro" id="IPR013087">
    <property type="entry name" value="Znf_C2H2_type"/>
</dbReference>
<evidence type="ECO:0000256" key="2">
    <source>
        <dbReference type="ARBA" id="ARBA00022723"/>
    </source>
</evidence>
<dbReference type="OrthoDB" id="6077919at2759"/>
<feature type="compositionally biased region" description="Low complexity" evidence="9">
    <location>
        <begin position="268"/>
        <end position="293"/>
    </location>
</feature>
<dbReference type="GO" id="GO:0000981">
    <property type="term" value="F:DNA-binding transcription factor activity, RNA polymerase II-specific"/>
    <property type="evidence" value="ECO:0007669"/>
    <property type="project" value="TreeGrafter"/>
</dbReference>
<evidence type="ECO:0000259" key="10">
    <source>
        <dbReference type="PROSITE" id="PS50157"/>
    </source>
</evidence>
<feature type="compositionally biased region" description="Polar residues" evidence="9">
    <location>
        <begin position="62"/>
        <end position="84"/>
    </location>
</feature>
<comment type="caution">
    <text evidence="11">The sequence shown here is derived from an EMBL/GenBank/DDBJ whole genome shotgun (WGS) entry which is preliminary data.</text>
</comment>
<keyword evidence="4 8" id="KW-0863">Zinc-finger</keyword>
<evidence type="ECO:0000256" key="1">
    <source>
        <dbReference type="ARBA" id="ARBA00004123"/>
    </source>
</evidence>
<name>A0A8H5B088_9AGAR</name>
<dbReference type="PROSITE" id="PS50157">
    <property type="entry name" value="ZINC_FINGER_C2H2_2"/>
    <property type="match status" value="2"/>
</dbReference>
<dbReference type="SUPFAM" id="SSF57667">
    <property type="entry name" value="beta-beta-alpha zinc fingers"/>
    <property type="match status" value="1"/>
</dbReference>
<feature type="region of interest" description="Disordered" evidence="9">
    <location>
        <begin position="249"/>
        <end position="293"/>
    </location>
</feature>
<feature type="region of interest" description="Disordered" evidence="9">
    <location>
        <begin position="103"/>
        <end position="179"/>
    </location>
</feature>
<evidence type="ECO:0000313" key="12">
    <source>
        <dbReference type="Proteomes" id="UP000567179"/>
    </source>
</evidence>
<keyword evidence="7" id="KW-0539">Nucleus</keyword>
<evidence type="ECO:0000256" key="3">
    <source>
        <dbReference type="ARBA" id="ARBA00022737"/>
    </source>
</evidence>
<dbReference type="PANTHER" id="PTHR23235">
    <property type="entry name" value="KRUEPPEL-LIKE TRANSCRIPTION FACTOR"/>
    <property type="match status" value="1"/>
</dbReference>
<dbReference type="Proteomes" id="UP000567179">
    <property type="component" value="Unassembled WGS sequence"/>
</dbReference>
<dbReference type="FunFam" id="3.30.160.60:FF:000045">
    <property type="entry name" value="ZFP69 zinc finger protein B"/>
    <property type="match status" value="1"/>
</dbReference>
<dbReference type="GO" id="GO:0008270">
    <property type="term" value="F:zinc ion binding"/>
    <property type="evidence" value="ECO:0007669"/>
    <property type="project" value="UniProtKB-KW"/>
</dbReference>
<evidence type="ECO:0000313" key="11">
    <source>
        <dbReference type="EMBL" id="KAF5313921.1"/>
    </source>
</evidence>
<dbReference type="PANTHER" id="PTHR23235:SF120">
    <property type="entry name" value="KRUPPEL-LIKE FACTOR 15"/>
    <property type="match status" value="1"/>
</dbReference>
<dbReference type="PROSITE" id="PS00028">
    <property type="entry name" value="ZINC_FINGER_C2H2_1"/>
    <property type="match status" value="2"/>
</dbReference>
<dbReference type="GO" id="GO:0000978">
    <property type="term" value="F:RNA polymerase II cis-regulatory region sequence-specific DNA binding"/>
    <property type="evidence" value="ECO:0007669"/>
    <property type="project" value="UniProtKB-ARBA"/>
</dbReference>
<keyword evidence="6" id="KW-0238">DNA-binding</keyword>
<gene>
    <name evidence="11" type="ORF">D9619_013040</name>
</gene>
<evidence type="ECO:0000256" key="9">
    <source>
        <dbReference type="SAM" id="MobiDB-lite"/>
    </source>
</evidence>